<dbReference type="Proteomes" id="UP001595974">
    <property type="component" value="Unassembled WGS sequence"/>
</dbReference>
<evidence type="ECO:0000313" key="3">
    <source>
        <dbReference type="Proteomes" id="UP001595974"/>
    </source>
</evidence>
<sequence>MAALWCALFAGTGLCTETAAEADFPPVLRGTPLDFPRDLGAHPAFRTEWWYVTGWITDEAGIERGFQVTFFRVRTGIGERSKSRFAPTQLVLAHAAIADPALGRLRHAQRAERAHEPLAGADAGRTRAWVRDWLLEGDGGRYRTRIAADAFSFELDFLPAGPPLLNGHDGFSRKAPDPRHASHYYSRPQLAVAGTLTLEGRRHEVRGQAWLDHEWSSELMPERAKGWDWIGINLRDGGSLMAFRMRDDAGGALWSAFTLVEHGRTQRREGPDAVRFTPLRTWRSPRTGAEYPVEWELELPATAAGGGHARRLRLVPLMDDQELDSARSTGAIYWEGAVRVLEAPGGAGADEAHSAPREFGRGYLEMTGYADRPGM</sequence>
<dbReference type="PANTHER" id="PTHR38591">
    <property type="entry name" value="HYDROLASE"/>
    <property type="match status" value="1"/>
</dbReference>
<name>A0ABW1AUB9_9RHOO</name>
<dbReference type="SUPFAM" id="SSF159245">
    <property type="entry name" value="AttH-like"/>
    <property type="match status" value="1"/>
</dbReference>
<proteinExistence type="predicted"/>
<dbReference type="InterPro" id="IPR010791">
    <property type="entry name" value="AttH_dom"/>
</dbReference>
<gene>
    <name evidence="2" type="ORF">ACFPTN_14515</name>
</gene>
<dbReference type="EMBL" id="JBHSOG010000051">
    <property type="protein sequence ID" value="MFC5770591.1"/>
    <property type="molecule type" value="Genomic_DNA"/>
</dbReference>
<comment type="caution">
    <text evidence="2">The sequence shown here is derived from an EMBL/GenBank/DDBJ whole genome shotgun (WGS) entry which is preliminary data.</text>
</comment>
<evidence type="ECO:0000259" key="1">
    <source>
        <dbReference type="Pfam" id="PF07143"/>
    </source>
</evidence>
<dbReference type="Pfam" id="PF17186">
    <property type="entry name" value="Lipocalin_9"/>
    <property type="match status" value="1"/>
</dbReference>
<dbReference type="Gene3D" id="2.40.370.10">
    <property type="entry name" value="AttH-like domain"/>
    <property type="match status" value="2"/>
</dbReference>
<feature type="domain" description="AttH" evidence="1">
    <location>
        <begin position="47"/>
        <end position="217"/>
    </location>
</feature>
<protein>
    <submittedName>
        <fullName evidence="2">Lipocalin-like domain-containing protein</fullName>
    </submittedName>
</protein>
<accession>A0ABW1AUB9</accession>
<dbReference type="InterPro" id="IPR023374">
    <property type="entry name" value="AttH-like_dom_sf"/>
</dbReference>
<keyword evidence="3" id="KW-1185">Reference proteome</keyword>
<dbReference type="RefSeq" id="WP_096452353.1">
    <property type="nucleotide sequence ID" value="NZ_JBHSOG010000051.1"/>
</dbReference>
<dbReference type="PANTHER" id="PTHR38591:SF1">
    <property type="entry name" value="BLL1000 PROTEIN"/>
    <property type="match status" value="1"/>
</dbReference>
<organism evidence="2 3">
    <name type="scientific">Thauera sinica</name>
    <dbReference type="NCBI Taxonomy" id="2665146"/>
    <lineage>
        <taxon>Bacteria</taxon>
        <taxon>Pseudomonadati</taxon>
        <taxon>Pseudomonadota</taxon>
        <taxon>Betaproteobacteria</taxon>
        <taxon>Rhodocyclales</taxon>
        <taxon>Zoogloeaceae</taxon>
        <taxon>Thauera</taxon>
    </lineage>
</organism>
<evidence type="ECO:0000313" key="2">
    <source>
        <dbReference type="EMBL" id="MFC5770591.1"/>
    </source>
</evidence>
<reference evidence="3" key="1">
    <citation type="journal article" date="2019" name="Int. J. Syst. Evol. Microbiol.">
        <title>The Global Catalogue of Microorganisms (GCM) 10K type strain sequencing project: providing services to taxonomists for standard genome sequencing and annotation.</title>
        <authorList>
            <consortium name="The Broad Institute Genomics Platform"/>
            <consortium name="The Broad Institute Genome Sequencing Center for Infectious Disease"/>
            <person name="Wu L."/>
            <person name="Ma J."/>
        </authorList>
    </citation>
    <scope>NUCLEOTIDE SEQUENCE [LARGE SCALE GENOMIC DNA]</scope>
    <source>
        <strain evidence="3">SHR3</strain>
    </source>
</reference>
<dbReference type="Pfam" id="PF07143">
    <property type="entry name" value="CrtC"/>
    <property type="match status" value="1"/>
</dbReference>